<proteinExistence type="predicted"/>
<accession>A0A6J8DMS8</accession>
<dbReference type="AlphaFoldDB" id="A0A6J8DMS8"/>
<sequence>MERLTIPIDTTSSQRENLKPLPEHYTIVPPVVLPKEPAEIPTVHGPMISDGTEIPRALNLEYSRLDVVWDEYFSNSLKASTRCKRGKGVRRRVLPDSRVPGNWEEFLRINDNKTELFTYLAEQLVASATGYDEQKQVITTKEIDVLCRLPKDVSCDQVSSFAYKAKKTAWDTGTSFGEITPMSEILSRPASPNVISNFMLQKERSFIVNYNYVMPQTSTKTAFKRD</sequence>
<evidence type="ECO:0000313" key="1">
    <source>
        <dbReference type="EMBL" id="CAC5409047.1"/>
    </source>
</evidence>
<organism evidence="1 2">
    <name type="scientific">Mytilus coruscus</name>
    <name type="common">Sea mussel</name>
    <dbReference type="NCBI Taxonomy" id="42192"/>
    <lineage>
        <taxon>Eukaryota</taxon>
        <taxon>Metazoa</taxon>
        <taxon>Spiralia</taxon>
        <taxon>Lophotrochozoa</taxon>
        <taxon>Mollusca</taxon>
        <taxon>Bivalvia</taxon>
        <taxon>Autobranchia</taxon>
        <taxon>Pteriomorphia</taxon>
        <taxon>Mytilida</taxon>
        <taxon>Mytiloidea</taxon>
        <taxon>Mytilidae</taxon>
        <taxon>Mytilinae</taxon>
        <taxon>Mytilus</taxon>
    </lineage>
</organism>
<name>A0A6J8DMS8_MYTCO</name>
<keyword evidence="2" id="KW-1185">Reference proteome</keyword>
<evidence type="ECO:0000313" key="2">
    <source>
        <dbReference type="Proteomes" id="UP000507470"/>
    </source>
</evidence>
<reference evidence="1 2" key="1">
    <citation type="submission" date="2020-06" db="EMBL/GenBank/DDBJ databases">
        <authorList>
            <person name="Li R."/>
            <person name="Bekaert M."/>
        </authorList>
    </citation>
    <scope>NUCLEOTIDE SEQUENCE [LARGE SCALE GENOMIC DNA]</scope>
    <source>
        <strain evidence="2">wild</strain>
    </source>
</reference>
<dbReference type="Proteomes" id="UP000507470">
    <property type="component" value="Unassembled WGS sequence"/>
</dbReference>
<dbReference type="OrthoDB" id="6158707at2759"/>
<protein>
    <submittedName>
        <fullName evidence="1">Uncharacterized protein</fullName>
    </submittedName>
</protein>
<gene>
    <name evidence="1" type="ORF">MCOR_42378</name>
</gene>
<dbReference type="EMBL" id="CACVKT020007624">
    <property type="protein sequence ID" value="CAC5409047.1"/>
    <property type="molecule type" value="Genomic_DNA"/>
</dbReference>